<sequence length="237" mass="26167">MTEPSSPNTNNSKVRIITKVLTSAIKLWLRSQLNQVSHLEVQITASDRQLLSGCIPGVSISASNAVYQGLHATQIELQAEKIQLNVASILKGQPLQLSAIVPVVGKLIIAEQDLNNSLSSPLLLTAINDVLVPLLAEYSLNSKDITWRKITLDNQVLILNGIPVSEIEEEFFNIYLGLELLNGQELQLTQVQIKTDREVLWKRNAPYIINLGTDVDIAKVSLIPEQLSCYGRININP</sequence>
<name>A0A1Z4UYB8_9CYAN</name>
<dbReference type="AlphaFoldDB" id="A0A1Z4UYB8"/>
<dbReference type="Pfam" id="PF11209">
    <property type="entry name" value="LmeA"/>
    <property type="match status" value="1"/>
</dbReference>
<dbReference type="Proteomes" id="UP000218702">
    <property type="component" value="Chromosome"/>
</dbReference>
<reference evidence="1 2" key="1">
    <citation type="submission" date="2017-06" db="EMBL/GenBank/DDBJ databases">
        <title>Genome sequencing of cyanobaciteial culture collection at National Institute for Environmental Studies (NIES).</title>
        <authorList>
            <person name="Hirose Y."/>
            <person name="Shimura Y."/>
            <person name="Fujisawa T."/>
            <person name="Nakamura Y."/>
            <person name="Kawachi M."/>
        </authorList>
    </citation>
    <scope>NUCLEOTIDE SEQUENCE [LARGE SCALE GENOMIC DNA]</scope>
    <source>
        <strain evidence="1 2">NIES-806</strain>
    </source>
</reference>
<keyword evidence="2" id="KW-1185">Reference proteome</keyword>
<evidence type="ECO:0000313" key="1">
    <source>
        <dbReference type="EMBL" id="BAZ84260.1"/>
    </source>
</evidence>
<organism evidence="1 2">
    <name type="scientific">Dolichospermum compactum NIES-806</name>
    <dbReference type="NCBI Taxonomy" id="1973481"/>
    <lineage>
        <taxon>Bacteria</taxon>
        <taxon>Bacillati</taxon>
        <taxon>Cyanobacteriota</taxon>
        <taxon>Cyanophyceae</taxon>
        <taxon>Nostocales</taxon>
        <taxon>Aphanizomenonaceae</taxon>
        <taxon>Dolichospermum</taxon>
        <taxon>Dolichospermum compactum</taxon>
    </lineage>
</organism>
<dbReference type="InterPro" id="IPR021373">
    <property type="entry name" value="DUF2993"/>
</dbReference>
<evidence type="ECO:0008006" key="3">
    <source>
        <dbReference type="Google" id="ProtNLM"/>
    </source>
</evidence>
<dbReference type="EMBL" id="AP018316">
    <property type="protein sequence ID" value="BAZ84260.1"/>
    <property type="molecule type" value="Genomic_DNA"/>
</dbReference>
<dbReference type="KEGG" id="dcm:NIES806_04440"/>
<proteinExistence type="predicted"/>
<evidence type="ECO:0000313" key="2">
    <source>
        <dbReference type="Proteomes" id="UP000218702"/>
    </source>
</evidence>
<accession>A0A1Z4UYB8</accession>
<protein>
    <recommendedName>
        <fullName evidence="3">DUF2993 domain-containing protein</fullName>
    </recommendedName>
</protein>
<dbReference type="RefSeq" id="WP_096663410.1">
    <property type="nucleotide sequence ID" value="NZ_AP018316.1"/>
</dbReference>
<gene>
    <name evidence="1" type="ORF">NIES806_04440</name>
</gene>
<dbReference type="OrthoDB" id="460303at2"/>